<evidence type="ECO:0000313" key="5">
    <source>
        <dbReference type="EMBL" id="GAK56612.1"/>
    </source>
</evidence>
<dbReference type="CDD" id="cd02169">
    <property type="entry name" value="Citrate_lyase_ligase"/>
    <property type="match status" value="1"/>
</dbReference>
<evidence type="ECO:0000256" key="1">
    <source>
        <dbReference type="ARBA" id="ARBA00022741"/>
    </source>
</evidence>
<organism evidence="5">
    <name type="scientific">Vecturithrix granuli</name>
    <dbReference type="NCBI Taxonomy" id="1499967"/>
    <lineage>
        <taxon>Bacteria</taxon>
        <taxon>Candidatus Moduliflexota</taxon>
        <taxon>Candidatus Vecturitrichia</taxon>
        <taxon>Candidatus Vecturitrichales</taxon>
        <taxon>Candidatus Vecturitrichaceae</taxon>
        <taxon>Candidatus Vecturithrix</taxon>
    </lineage>
</organism>
<dbReference type="HOGENOM" id="CLU_063190_0_0_0"/>
<dbReference type="Proteomes" id="UP000030661">
    <property type="component" value="Unassembled WGS sequence"/>
</dbReference>
<dbReference type="Gene3D" id="3.40.50.620">
    <property type="entry name" value="HUPs"/>
    <property type="match status" value="1"/>
</dbReference>
<dbReference type="InterPro" id="IPR016181">
    <property type="entry name" value="Acyl_CoA_acyltransferase"/>
</dbReference>
<gene>
    <name evidence="5" type="ORF">U27_03574</name>
</gene>
<keyword evidence="1 3" id="KW-0547">Nucleotide-binding</keyword>
<dbReference type="InterPro" id="IPR000182">
    <property type="entry name" value="GNAT_dom"/>
</dbReference>
<dbReference type="GO" id="GO:0008771">
    <property type="term" value="F:[citrate (pro-3S)-lyase] ligase activity"/>
    <property type="evidence" value="ECO:0007669"/>
    <property type="project" value="UniProtKB-EC"/>
</dbReference>
<dbReference type="GO" id="GO:0016747">
    <property type="term" value="F:acyltransferase activity, transferring groups other than amino-acyl groups"/>
    <property type="evidence" value="ECO:0007669"/>
    <property type="project" value="InterPro"/>
</dbReference>
<keyword evidence="6" id="KW-1185">Reference proteome</keyword>
<dbReference type="InterPro" id="IPR013166">
    <property type="entry name" value="Citrate_lyase_ligase_C"/>
</dbReference>
<dbReference type="InterPro" id="IPR014729">
    <property type="entry name" value="Rossmann-like_a/b/a_fold"/>
</dbReference>
<dbReference type="AlphaFoldDB" id="A0A081BWA7"/>
<evidence type="ECO:0000256" key="3">
    <source>
        <dbReference type="PIRNR" id="PIRNR005751"/>
    </source>
</evidence>
<dbReference type="eggNOG" id="COG3053">
    <property type="taxonomic scope" value="Bacteria"/>
</dbReference>
<name>A0A081BWA7_VECG1</name>
<dbReference type="InterPro" id="IPR005216">
    <property type="entry name" value="Citrate_lyase_ligase"/>
</dbReference>
<dbReference type="SMART" id="SM00764">
    <property type="entry name" value="Citrate_ly_lig"/>
    <property type="match status" value="1"/>
</dbReference>
<evidence type="ECO:0000259" key="4">
    <source>
        <dbReference type="PROSITE" id="PS51186"/>
    </source>
</evidence>
<proteinExistence type="predicted"/>
<dbReference type="PANTHER" id="PTHR40599">
    <property type="entry name" value="[CITRATE [PRO-3S]-LYASE] LIGASE"/>
    <property type="match status" value="1"/>
</dbReference>
<protein>
    <recommendedName>
        <fullName evidence="3">[Citrate [pro-3S]-lyase] ligase</fullName>
        <ecNumber evidence="3">6.2.1.22</ecNumber>
    </recommendedName>
</protein>
<keyword evidence="2 3" id="KW-0067">ATP-binding</keyword>
<comment type="catalytic activity">
    <reaction evidence="3">
        <text>holo-[citrate lyase ACP] + acetate + ATP = acetyl-[citrate lyase ACP] + AMP + diphosphate</text>
        <dbReference type="Rhea" id="RHEA:23788"/>
        <dbReference type="Rhea" id="RHEA-COMP:10158"/>
        <dbReference type="Rhea" id="RHEA-COMP:13710"/>
        <dbReference type="ChEBI" id="CHEBI:30089"/>
        <dbReference type="ChEBI" id="CHEBI:30616"/>
        <dbReference type="ChEBI" id="CHEBI:33019"/>
        <dbReference type="ChEBI" id="CHEBI:82683"/>
        <dbReference type="ChEBI" id="CHEBI:137976"/>
        <dbReference type="ChEBI" id="CHEBI:456215"/>
        <dbReference type="EC" id="6.2.1.22"/>
    </reaction>
</comment>
<evidence type="ECO:0000313" key="6">
    <source>
        <dbReference type="Proteomes" id="UP000030661"/>
    </source>
</evidence>
<feature type="domain" description="N-acetyltransferase" evidence="4">
    <location>
        <begin position="1"/>
        <end position="128"/>
    </location>
</feature>
<accession>A0A081BWA7</accession>
<reference evidence="5" key="1">
    <citation type="journal article" date="2015" name="PeerJ">
        <title>First genomic representation of candidate bacterial phylum KSB3 points to enhanced environmental sensing as a trigger of wastewater bulking.</title>
        <authorList>
            <person name="Sekiguchi Y."/>
            <person name="Ohashi A."/>
            <person name="Parks D.H."/>
            <person name="Yamauchi T."/>
            <person name="Tyson G.W."/>
            <person name="Hugenholtz P."/>
        </authorList>
    </citation>
    <scope>NUCLEOTIDE SEQUENCE [LARGE SCALE GENOMIC DNA]</scope>
</reference>
<keyword evidence="5" id="KW-0456">Lyase</keyword>
<dbReference type="PIRSF" id="PIRSF005751">
    <property type="entry name" value="Acet_citr_lig"/>
    <property type="match status" value="1"/>
</dbReference>
<sequence>MEQTALKQIFLSAPKEREQVGQFLARHGLKLEPDLEYTVGLYVDNLLIGTGSLSKRVLKCIAIDDAYKGMGMTNKIVSHLSMKAYQQGQTHLFIYTKPENVPLFEPLGFYAIYELHQTVTLLENTPIGLQDYLKSLRAKRREAQQVGAVVVNCNPFTLGHRYLIESAAARSEVVHVFVVQEDRSVFPFEVRYRLVKEGVSDLERVSVHQGGDYIISQATFPSYFLKESQQVDDVHARLDAGIFAKYIAPTLGITIRFVGNEPLCPVTSHYNQMMKSILPAHGIEVIELERKQKDGEVISASRVRKFLCEGRLEEIRKIVPETTYRYLISEEAQSVIKQIKHTK</sequence>
<dbReference type="SUPFAM" id="SSF55729">
    <property type="entry name" value="Acyl-CoA N-acyltransferases (Nat)"/>
    <property type="match status" value="1"/>
</dbReference>
<dbReference type="SUPFAM" id="SSF52374">
    <property type="entry name" value="Nucleotidylyl transferase"/>
    <property type="match status" value="1"/>
</dbReference>
<dbReference type="PANTHER" id="PTHR40599:SF1">
    <property type="entry name" value="[CITRATE [PRO-3S]-LYASE] LIGASE"/>
    <property type="match status" value="1"/>
</dbReference>
<dbReference type="EMBL" id="DF820465">
    <property type="protein sequence ID" value="GAK56612.1"/>
    <property type="molecule type" value="Genomic_DNA"/>
</dbReference>
<evidence type="ECO:0000256" key="2">
    <source>
        <dbReference type="ARBA" id="ARBA00022840"/>
    </source>
</evidence>
<dbReference type="GO" id="GO:0005524">
    <property type="term" value="F:ATP binding"/>
    <property type="evidence" value="ECO:0007669"/>
    <property type="project" value="UniProtKB-UniRule"/>
</dbReference>
<dbReference type="Pfam" id="PF08218">
    <property type="entry name" value="Citrate_ly_lig"/>
    <property type="match status" value="1"/>
</dbReference>
<comment type="function">
    <text evidence="3">Acetylation of prosthetic group (2-(5''-phosphoribosyl)-3'-dephosphocoenzyme-A) of the gamma subunit of citrate lyase.</text>
</comment>
<dbReference type="NCBIfam" id="TIGR00124">
    <property type="entry name" value="cit_ly_ligase"/>
    <property type="match status" value="1"/>
</dbReference>
<keyword evidence="3 5" id="KW-0436">Ligase</keyword>
<dbReference type="Gene3D" id="3.40.630.30">
    <property type="match status" value="1"/>
</dbReference>
<dbReference type="PROSITE" id="PS51186">
    <property type="entry name" value="GNAT"/>
    <property type="match status" value="1"/>
</dbReference>
<dbReference type="GO" id="GO:0016829">
    <property type="term" value="F:lyase activity"/>
    <property type="evidence" value="ECO:0007669"/>
    <property type="project" value="UniProtKB-KW"/>
</dbReference>
<dbReference type="STRING" id="1499967.U27_03574"/>
<dbReference type="EC" id="6.2.1.22" evidence="3"/>